<comment type="subcellular location">
    <subcellularLocation>
        <location evidence="1">Cell membrane</location>
        <topology evidence="1">Multi-pass membrane protein</topology>
    </subcellularLocation>
</comment>
<keyword evidence="5 7" id="KW-1133">Transmembrane helix</keyword>
<accession>A0ABW5JHK9</accession>
<comment type="caution">
    <text evidence="8">The sequence shown here is derived from an EMBL/GenBank/DDBJ whole genome shotgun (WGS) entry which is preliminary data.</text>
</comment>
<dbReference type="InterPro" id="IPR051907">
    <property type="entry name" value="DoxX-like_oxidoreductase"/>
</dbReference>
<gene>
    <name evidence="8" type="ORF">ACFSVN_05180</name>
</gene>
<dbReference type="Pfam" id="PF07681">
    <property type="entry name" value="DoxX"/>
    <property type="match status" value="1"/>
</dbReference>
<feature type="transmembrane region" description="Helical" evidence="7">
    <location>
        <begin position="52"/>
        <end position="71"/>
    </location>
</feature>
<evidence type="ECO:0000256" key="2">
    <source>
        <dbReference type="ARBA" id="ARBA00006679"/>
    </source>
</evidence>
<evidence type="ECO:0000313" key="9">
    <source>
        <dbReference type="Proteomes" id="UP001597460"/>
    </source>
</evidence>
<comment type="similarity">
    <text evidence="2">Belongs to the DoxX family.</text>
</comment>
<keyword evidence="3" id="KW-1003">Cell membrane</keyword>
<keyword evidence="4 7" id="KW-0812">Transmembrane</keyword>
<sequence length="112" mass="11713">MVAGWGKLTGIEGVQGFFGNIGIPLAGIMAWVVALVEFLGGIMVLIGYKVEVPGILLAFTMLVAIFTVKMGGDGGFSGMRLEIILMLASLAIAMMNTGSYSLDNILDKPAES</sequence>
<evidence type="ECO:0000256" key="7">
    <source>
        <dbReference type="SAM" id="Phobius"/>
    </source>
</evidence>
<evidence type="ECO:0000256" key="6">
    <source>
        <dbReference type="ARBA" id="ARBA00023136"/>
    </source>
</evidence>
<dbReference type="PANTHER" id="PTHR33452:SF1">
    <property type="entry name" value="INNER MEMBRANE PROTEIN YPHA-RELATED"/>
    <property type="match status" value="1"/>
</dbReference>
<organism evidence="8 9">
    <name type="scientific">Gracilimonas halophila</name>
    <dbReference type="NCBI Taxonomy" id="1834464"/>
    <lineage>
        <taxon>Bacteria</taxon>
        <taxon>Pseudomonadati</taxon>
        <taxon>Balneolota</taxon>
        <taxon>Balneolia</taxon>
        <taxon>Balneolales</taxon>
        <taxon>Balneolaceae</taxon>
        <taxon>Gracilimonas</taxon>
    </lineage>
</organism>
<evidence type="ECO:0000256" key="3">
    <source>
        <dbReference type="ARBA" id="ARBA00022475"/>
    </source>
</evidence>
<dbReference type="EMBL" id="JBHULI010000022">
    <property type="protein sequence ID" value="MFD2531830.1"/>
    <property type="molecule type" value="Genomic_DNA"/>
</dbReference>
<proteinExistence type="inferred from homology"/>
<keyword evidence="9" id="KW-1185">Reference proteome</keyword>
<evidence type="ECO:0000256" key="5">
    <source>
        <dbReference type="ARBA" id="ARBA00022989"/>
    </source>
</evidence>
<reference evidence="9" key="1">
    <citation type="journal article" date="2019" name="Int. J. Syst. Evol. Microbiol.">
        <title>The Global Catalogue of Microorganisms (GCM) 10K type strain sequencing project: providing services to taxonomists for standard genome sequencing and annotation.</title>
        <authorList>
            <consortium name="The Broad Institute Genomics Platform"/>
            <consortium name="The Broad Institute Genome Sequencing Center for Infectious Disease"/>
            <person name="Wu L."/>
            <person name="Ma J."/>
        </authorList>
    </citation>
    <scope>NUCLEOTIDE SEQUENCE [LARGE SCALE GENOMIC DNA]</scope>
    <source>
        <strain evidence="9">KCTC 52042</strain>
    </source>
</reference>
<protein>
    <submittedName>
        <fullName evidence="8">DoxX family protein</fullName>
    </submittedName>
</protein>
<evidence type="ECO:0000256" key="4">
    <source>
        <dbReference type="ARBA" id="ARBA00022692"/>
    </source>
</evidence>
<dbReference type="Proteomes" id="UP001597460">
    <property type="component" value="Unassembled WGS sequence"/>
</dbReference>
<feature type="transmembrane region" description="Helical" evidence="7">
    <location>
        <begin position="83"/>
        <end position="102"/>
    </location>
</feature>
<dbReference type="PANTHER" id="PTHR33452">
    <property type="entry name" value="OXIDOREDUCTASE CATD-RELATED"/>
    <property type="match status" value="1"/>
</dbReference>
<dbReference type="InterPro" id="IPR032808">
    <property type="entry name" value="DoxX"/>
</dbReference>
<name>A0ABW5JHK9_9BACT</name>
<evidence type="ECO:0000256" key="1">
    <source>
        <dbReference type="ARBA" id="ARBA00004651"/>
    </source>
</evidence>
<keyword evidence="6 7" id="KW-0472">Membrane</keyword>
<evidence type="ECO:0000313" key="8">
    <source>
        <dbReference type="EMBL" id="MFD2531830.1"/>
    </source>
</evidence>
<feature type="transmembrane region" description="Helical" evidence="7">
    <location>
        <begin position="21"/>
        <end position="46"/>
    </location>
</feature>
<dbReference type="RefSeq" id="WP_390300152.1">
    <property type="nucleotide sequence ID" value="NZ_JBHULI010000022.1"/>
</dbReference>